<accession>A0A537IG25</accession>
<comment type="similarity">
    <text evidence="1">Belongs to the UPF0065 (bug) family.</text>
</comment>
<dbReference type="AlphaFoldDB" id="A0A537IG25"/>
<dbReference type="Pfam" id="PF03401">
    <property type="entry name" value="TctC"/>
    <property type="match status" value="1"/>
</dbReference>
<protein>
    <submittedName>
        <fullName evidence="3">Tripartite tricarboxylate transporter substrate binding protein</fullName>
    </submittedName>
</protein>
<dbReference type="Proteomes" id="UP000318834">
    <property type="component" value="Unassembled WGS sequence"/>
</dbReference>
<feature type="signal peptide" evidence="2">
    <location>
        <begin position="1"/>
        <end position="20"/>
    </location>
</feature>
<dbReference type="PANTHER" id="PTHR42928:SF5">
    <property type="entry name" value="BLR1237 PROTEIN"/>
    <property type="match status" value="1"/>
</dbReference>
<sequence>MKTRLVLAALGLGAAICAYAQEYPSRPIRFIVTFPPGGTVDITARIVQPKLSESLGQTVVIENRGGAGGAVGTEAAAKSAPDGYTFLYTLSSH</sequence>
<name>A0A537IG25_9BACT</name>
<dbReference type="PANTHER" id="PTHR42928">
    <property type="entry name" value="TRICARBOXYLATE-BINDING PROTEIN"/>
    <property type="match status" value="1"/>
</dbReference>
<evidence type="ECO:0000256" key="1">
    <source>
        <dbReference type="ARBA" id="ARBA00006987"/>
    </source>
</evidence>
<dbReference type="Gene3D" id="3.40.190.150">
    <property type="entry name" value="Bordetella uptake gene, domain 1"/>
    <property type="match status" value="1"/>
</dbReference>
<proteinExistence type="inferred from homology"/>
<comment type="caution">
    <text evidence="3">The sequence shown here is derived from an EMBL/GenBank/DDBJ whole genome shotgun (WGS) entry which is preliminary data.</text>
</comment>
<evidence type="ECO:0000313" key="4">
    <source>
        <dbReference type="Proteomes" id="UP000318834"/>
    </source>
</evidence>
<feature type="chain" id="PRO_5021829189" evidence="2">
    <location>
        <begin position="21"/>
        <end position="93"/>
    </location>
</feature>
<evidence type="ECO:0000313" key="3">
    <source>
        <dbReference type="EMBL" id="TMI70211.1"/>
    </source>
</evidence>
<gene>
    <name evidence="3" type="ORF">E6H05_14030</name>
</gene>
<reference evidence="3 4" key="1">
    <citation type="journal article" date="2019" name="Nat. Microbiol.">
        <title>Mediterranean grassland soil C-N compound turnover is dependent on rainfall and depth, and is mediated by genomically divergent microorganisms.</title>
        <authorList>
            <person name="Diamond S."/>
            <person name="Andeer P.F."/>
            <person name="Li Z."/>
            <person name="Crits-Christoph A."/>
            <person name="Burstein D."/>
            <person name="Anantharaman K."/>
            <person name="Lane K.R."/>
            <person name="Thomas B.C."/>
            <person name="Pan C."/>
            <person name="Northen T.R."/>
            <person name="Banfield J.F."/>
        </authorList>
    </citation>
    <scope>NUCLEOTIDE SEQUENCE [LARGE SCALE GENOMIC DNA]</scope>
    <source>
        <strain evidence="3">NP_8</strain>
    </source>
</reference>
<evidence type="ECO:0000256" key="2">
    <source>
        <dbReference type="SAM" id="SignalP"/>
    </source>
</evidence>
<dbReference type="EMBL" id="VBAP01000160">
    <property type="protein sequence ID" value="TMI70211.1"/>
    <property type="molecule type" value="Genomic_DNA"/>
</dbReference>
<organism evidence="3 4">
    <name type="scientific">Candidatus Segetimicrobium genomatis</name>
    <dbReference type="NCBI Taxonomy" id="2569760"/>
    <lineage>
        <taxon>Bacteria</taxon>
        <taxon>Bacillati</taxon>
        <taxon>Candidatus Sysuimicrobiota</taxon>
        <taxon>Candidatus Sysuimicrobiia</taxon>
        <taxon>Candidatus Sysuimicrobiales</taxon>
        <taxon>Candidatus Segetimicrobiaceae</taxon>
        <taxon>Candidatus Segetimicrobium</taxon>
    </lineage>
</organism>
<keyword evidence="2" id="KW-0732">Signal</keyword>
<dbReference type="InterPro" id="IPR042100">
    <property type="entry name" value="Bug_dom1"/>
</dbReference>
<dbReference type="InterPro" id="IPR005064">
    <property type="entry name" value="BUG"/>
</dbReference>
<feature type="non-terminal residue" evidence="3">
    <location>
        <position position="93"/>
    </location>
</feature>